<dbReference type="InterPro" id="IPR001345">
    <property type="entry name" value="PG/BPGM_mutase_AS"/>
</dbReference>
<protein>
    <submittedName>
        <fullName evidence="3">Histidine phosphatase</fullName>
    </submittedName>
</protein>
<dbReference type="InterPro" id="IPR050275">
    <property type="entry name" value="PGM_Phosphatase"/>
</dbReference>
<dbReference type="STRING" id="558173.CDOO_10370"/>
<dbReference type="RefSeq" id="WP_018020681.1">
    <property type="nucleotide sequence ID" value="NZ_AQUX01000001.1"/>
</dbReference>
<gene>
    <name evidence="3" type="ORF">CDOO_10370</name>
</gene>
<sequence length="234" mass="25514">MSRRLIMLRHGQTIHNATRRMQGHLDTSLSEQGWEGARQVADCLRAAGISRIVSSDLSRAADTAGVVADLIGVDLQIDARLRETDLGQWQDLGHTEVDEQFPGARAAWRHDAQWAPPGGESRIDVARRARPVIDELMTSFPEWEGSTVLVVAHGGTISALTGSLLGFSPDMYPMLSTLNNTHFAVLTARPTYTPGSADALDDPRFETAAARFDPGAPVDAQWYLDGWNLGVVEL</sequence>
<accession>A0A097IHM2</accession>
<dbReference type="Pfam" id="PF00300">
    <property type="entry name" value="His_Phos_1"/>
    <property type="match status" value="1"/>
</dbReference>
<dbReference type="SMART" id="SM00855">
    <property type="entry name" value="PGAM"/>
    <property type="match status" value="1"/>
</dbReference>
<dbReference type="GO" id="GO:0005737">
    <property type="term" value="C:cytoplasm"/>
    <property type="evidence" value="ECO:0007669"/>
    <property type="project" value="TreeGrafter"/>
</dbReference>
<name>A0A097IHM2_9CORY</name>
<evidence type="ECO:0000313" key="3">
    <source>
        <dbReference type="EMBL" id="AIT61626.1"/>
    </source>
</evidence>
<dbReference type="Proteomes" id="UP000029914">
    <property type="component" value="Chromosome"/>
</dbReference>
<dbReference type="AlphaFoldDB" id="A0A097IHM2"/>
<dbReference type="CDD" id="cd07067">
    <property type="entry name" value="HP_PGM_like"/>
    <property type="match status" value="1"/>
</dbReference>
<feature type="binding site" evidence="2">
    <location>
        <position position="59"/>
    </location>
    <ligand>
        <name>substrate</name>
    </ligand>
</feature>
<dbReference type="InterPro" id="IPR013078">
    <property type="entry name" value="His_Pase_superF_clade-1"/>
</dbReference>
<dbReference type="GO" id="GO:0016791">
    <property type="term" value="F:phosphatase activity"/>
    <property type="evidence" value="ECO:0007669"/>
    <property type="project" value="TreeGrafter"/>
</dbReference>
<evidence type="ECO:0000313" key="4">
    <source>
        <dbReference type="Proteomes" id="UP000029914"/>
    </source>
</evidence>
<evidence type="ECO:0000256" key="2">
    <source>
        <dbReference type="PIRSR" id="PIRSR613078-2"/>
    </source>
</evidence>
<keyword evidence="4" id="KW-1185">Reference proteome</keyword>
<feature type="active site" description="Proton donor/acceptor" evidence="1">
    <location>
        <position position="83"/>
    </location>
</feature>
<evidence type="ECO:0000256" key="1">
    <source>
        <dbReference type="PIRSR" id="PIRSR613078-1"/>
    </source>
</evidence>
<dbReference type="PANTHER" id="PTHR48100:SF62">
    <property type="entry name" value="GLUCOSYL-3-PHOSPHOGLYCERATE PHOSPHATASE"/>
    <property type="match status" value="1"/>
</dbReference>
<dbReference type="eggNOG" id="COG0406">
    <property type="taxonomic scope" value="Bacteria"/>
</dbReference>
<dbReference type="OrthoDB" id="9781415at2"/>
<dbReference type="PROSITE" id="PS00175">
    <property type="entry name" value="PG_MUTASE"/>
    <property type="match status" value="1"/>
</dbReference>
<organism evidence="3 4">
    <name type="scientific">Corynebacterium doosanense CAU 212 = DSM 45436</name>
    <dbReference type="NCBI Taxonomy" id="558173"/>
    <lineage>
        <taxon>Bacteria</taxon>
        <taxon>Bacillati</taxon>
        <taxon>Actinomycetota</taxon>
        <taxon>Actinomycetes</taxon>
        <taxon>Mycobacteriales</taxon>
        <taxon>Corynebacteriaceae</taxon>
        <taxon>Corynebacterium</taxon>
    </lineage>
</organism>
<dbReference type="EMBL" id="CP006764">
    <property type="protein sequence ID" value="AIT61626.1"/>
    <property type="molecule type" value="Genomic_DNA"/>
</dbReference>
<dbReference type="SUPFAM" id="SSF53254">
    <property type="entry name" value="Phosphoglycerate mutase-like"/>
    <property type="match status" value="1"/>
</dbReference>
<dbReference type="InterPro" id="IPR029033">
    <property type="entry name" value="His_PPase_superfam"/>
</dbReference>
<reference evidence="3 4" key="1">
    <citation type="submission" date="2013-09" db="EMBL/GenBank/DDBJ databases">
        <title>Complete genome sequence of Corynebacterium doosanense CAU 212(T) (=DSM 45436(T)), isolated from activated sludge.</title>
        <authorList>
            <person name="Schaffert L."/>
            <person name="Albersmeier A."/>
            <person name="Kalinowski J."/>
            <person name="Ruckert C."/>
        </authorList>
    </citation>
    <scope>NUCLEOTIDE SEQUENCE [LARGE SCALE GENOMIC DNA]</scope>
    <source>
        <strain evidence="3 4">CAU 212</strain>
    </source>
</reference>
<dbReference type="KEGG" id="cdo:CDOO_10370"/>
<feature type="active site" description="Tele-phosphohistidine intermediate" evidence="1">
    <location>
        <position position="10"/>
    </location>
</feature>
<proteinExistence type="predicted"/>
<feature type="binding site" evidence="2">
    <location>
        <begin position="9"/>
        <end position="16"/>
    </location>
    <ligand>
        <name>substrate</name>
    </ligand>
</feature>
<dbReference type="PANTHER" id="PTHR48100">
    <property type="entry name" value="BROAD-SPECIFICITY PHOSPHATASE YOR283W-RELATED"/>
    <property type="match status" value="1"/>
</dbReference>
<dbReference type="Gene3D" id="3.40.50.1240">
    <property type="entry name" value="Phosphoglycerate mutase-like"/>
    <property type="match status" value="1"/>
</dbReference>
<dbReference type="HOGENOM" id="CLU_033323_9_5_11"/>